<dbReference type="InterPro" id="IPR042411">
    <property type="entry name" value="WDR27"/>
</dbReference>
<name>A0AA85K5F8_TRIRE</name>
<dbReference type="Pfam" id="PF00400">
    <property type="entry name" value="WD40"/>
    <property type="match status" value="1"/>
</dbReference>
<dbReference type="InterPro" id="IPR015943">
    <property type="entry name" value="WD40/YVTN_repeat-like_dom_sf"/>
</dbReference>
<reference evidence="2" key="1">
    <citation type="submission" date="2022-06" db="EMBL/GenBank/DDBJ databases">
        <authorList>
            <person name="Berger JAMES D."/>
            <person name="Berger JAMES D."/>
        </authorList>
    </citation>
    <scope>NUCLEOTIDE SEQUENCE [LARGE SCALE GENOMIC DNA]</scope>
</reference>
<evidence type="ECO:0000313" key="3">
    <source>
        <dbReference type="WBParaSite" id="TREG1_63370.1"/>
    </source>
</evidence>
<sequence length="906" mass="100717">MMDWTPNLEFLAVSGYCLLDILENFVCFTVRRFPEKICCALITDLPQFEFIHKSTYAIHSLRIQTTLPGVVICFADSGGLGVIKFSQVVDLPKHSEKTDYFAYKAEDPVLLCIHPFSSFLLIGDGKYLKARYLMEDKTVLTTIGVNPSKTKDISIHPSTPNYAVVLLEDQSCRIWDIHACKMIHSVGLSKITTLSSSLIDNCILFGTKDSQVLSLSFCSLQCTQLCSLPEHVNEDDNDHSNYLHGNPLSLTTHERSSWSRDVTMIPSISKEFSNEIVVLTQLDLLSCSTRNCESRSLQLKSTILVVLSRARLYIINLFNHNIMVSWKWTDLQLPNWAYIHDAGITTTSQSVNFWIRGNNDSVAFFTISLENLLPGDETNNLSDDLSALSLVARDNLLANSVLNSCDRRQLFQNNSSNNTRRNKTDQSVVKLNKSLNKPVTFGHAIKSSGYAKQEPIRKMFHPMVNGRSKSIGSKHLMNEGKLTKLTKLYPDTDEVPSVLQLSGSLDSSSTPIYKVAYSPSGNSLASCLGNGICLIARCDKNTVEEKRQRLFSSAEALRGHLGPVLYASWSTNSRLLLTCSSDRTARIWRIGGVKELNKTLTAKVDSTTQLIFDSIHGGATNDYGEKINLQRKKSYYEPFQDNISFGNFYYMDSFVYLVSQNIIRLYSYSLSSDNKNILEKGFANNTYKLVGEFPIQTCNQLTSIASVNIFYSYLILCAGSDRRLSILDLNCGQIVQEIKSAHNQCITGIALNQGSLYSSFCNTNESSTNTATLGTGYTVYATVAPKDNIRIWDLRENRYPVIKLVRFPTDATITTSSAASRNPLVPPVTAVFSPCGTKLLAGGTTDANQPSPIIYDIRKPSTHPLAVLNVESRVSSPATVVDWHPLRPEISSGSHDGVLSIYGISY</sequence>
<dbReference type="SUPFAM" id="SSF50998">
    <property type="entry name" value="Quinoprotein alcohol dehydrogenase-like"/>
    <property type="match status" value="1"/>
</dbReference>
<dbReference type="PANTHER" id="PTHR44525">
    <property type="entry name" value="WD REPEAT-CONTAINING PROTEIN 27"/>
    <property type="match status" value="1"/>
</dbReference>
<accession>A0AA85K5F8</accession>
<reference evidence="3" key="2">
    <citation type="submission" date="2023-11" db="UniProtKB">
        <authorList>
            <consortium name="WormBaseParasite"/>
        </authorList>
    </citation>
    <scope>IDENTIFICATION</scope>
</reference>
<dbReference type="PROSITE" id="PS50082">
    <property type="entry name" value="WD_REPEATS_2"/>
    <property type="match status" value="1"/>
</dbReference>
<evidence type="ECO:0000256" key="1">
    <source>
        <dbReference type="PROSITE-ProRule" id="PRU00221"/>
    </source>
</evidence>
<keyword evidence="2" id="KW-1185">Reference proteome</keyword>
<dbReference type="SMART" id="SM00320">
    <property type="entry name" value="WD40"/>
    <property type="match status" value="6"/>
</dbReference>
<dbReference type="InterPro" id="IPR001680">
    <property type="entry name" value="WD40_rpt"/>
</dbReference>
<dbReference type="Gene3D" id="2.130.10.10">
    <property type="entry name" value="YVTN repeat-like/Quinoprotein amine dehydrogenase"/>
    <property type="match status" value="2"/>
</dbReference>
<proteinExistence type="predicted"/>
<dbReference type="InterPro" id="IPR011047">
    <property type="entry name" value="Quinoprotein_ADH-like_sf"/>
</dbReference>
<dbReference type="PROSITE" id="PS50294">
    <property type="entry name" value="WD_REPEATS_REGION"/>
    <property type="match status" value="1"/>
</dbReference>
<dbReference type="InterPro" id="IPR036322">
    <property type="entry name" value="WD40_repeat_dom_sf"/>
</dbReference>
<feature type="repeat" description="WD" evidence="1">
    <location>
        <begin position="557"/>
        <end position="590"/>
    </location>
</feature>
<evidence type="ECO:0000313" key="2">
    <source>
        <dbReference type="Proteomes" id="UP000050795"/>
    </source>
</evidence>
<dbReference type="WBParaSite" id="TREG1_63370.1">
    <property type="protein sequence ID" value="TREG1_63370.1"/>
    <property type="gene ID" value="TREG1_63370"/>
</dbReference>
<evidence type="ECO:0008006" key="4">
    <source>
        <dbReference type="Google" id="ProtNLM"/>
    </source>
</evidence>
<keyword evidence="1" id="KW-0853">WD repeat</keyword>
<dbReference type="Proteomes" id="UP000050795">
    <property type="component" value="Unassembled WGS sequence"/>
</dbReference>
<dbReference type="AlphaFoldDB" id="A0AA85K5F8"/>
<dbReference type="SUPFAM" id="SSF50978">
    <property type="entry name" value="WD40 repeat-like"/>
    <property type="match status" value="1"/>
</dbReference>
<protein>
    <recommendedName>
        <fullName evidence="4">WD_REPEATS_REGION domain-containing protein</fullName>
    </recommendedName>
</protein>
<organism evidence="2 3">
    <name type="scientific">Trichobilharzia regenti</name>
    <name type="common">Nasal bird schistosome</name>
    <dbReference type="NCBI Taxonomy" id="157069"/>
    <lineage>
        <taxon>Eukaryota</taxon>
        <taxon>Metazoa</taxon>
        <taxon>Spiralia</taxon>
        <taxon>Lophotrochozoa</taxon>
        <taxon>Platyhelminthes</taxon>
        <taxon>Trematoda</taxon>
        <taxon>Digenea</taxon>
        <taxon>Strigeidida</taxon>
        <taxon>Schistosomatoidea</taxon>
        <taxon>Schistosomatidae</taxon>
        <taxon>Trichobilharzia</taxon>
    </lineage>
</organism>
<dbReference type="PANTHER" id="PTHR44525:SF1">
    <property type="entry name" value="WD REPEAT-CONTAINING PROTEIN 27"/>
    <property type="match status" value="1"/>
</dbReference>